<evidence type="ECO:0000313" key="1">
    <source>
        <dbReference type="EMBL" id="GAA6167156.1"/>
    </source>
</evidence>
<dbReference type="EMBL" id="BAABWN010000002">
    <property type="protein sequence ID" value="GAA6167156.1"/>
    <property type="molecule type" value="Genomic_DNA"/>
</dbReference>
<keyword evidence="2" id="KW-1185">Reference proteome</keyword>
<protein>
    <submittedName>
        <fullName evidence="1">CPXCG motif-containing cysteine-rich protein</fullName>
    </submittedName>
</protein>
<sequence>MQQLPEQTIYCPYCGEPQVVIIDPSDGDCHYIEDCQVCCRPIEFHLTVYTGDSFEITVRHENE</sequence>
<dbReference type="Pfam" id="PF14255">
    <property type="entry name" value="Zn_ribbon_21"/>
    <property type="match status" value="1"/>
</dbReference>
<organism evidence="1 2">
    <name type="scientific">Sessilibacter corallicola</name>
    <dbReference type="NCBI Taxonomy" id="2904075"/>
    <lineage>
        <taxon>Bacteria</taxon>
        <taxon>Pseudomonadati</taxon>
        <taxon>Pseudomonadota</taxon>
        <taxon>Gammaproteobacteria</taxon>
        <taxon>Cellvibrionales</taxon>
        <taxon>Cellvibrionaceae</taxon>
        <taxon>Sessilibacter</taxon>
    </lineage>
</organism>
<evidence type="ECO:0000313" key="2">
    <source>
        <dbReference type="Proteomes" id="UP001465153"/>
    </source>
</evidence>
<accession>A0ABQ0A6A4</accession>
<dbReference type="RefSeq" id="WP_353301868.1">
    <property type="nucleotide sequence ID" value="NZ_BAABWN010000002.1"/>
</dbReference>
<dbReference type="InterPro" id="IPR025990">
    <property type="entry name" value="zinc_ribbon_bacterial"/>
</dbReference>
<comment type="caution">
    <text evidence="1">The sequence shown here is derived from an EMBL/GenBank/DDBJ whole genome shotgun (WGS) entry which is preliminary data.</text>
</comment>
<dbReference type="PIRSF" id="PIRSF037225">
    <property type="entry name" value="UCP037225"/>
    <property type="match status" value="1"/>
</dbReference>
<proteinExistence type="predicted"/>
<reference evidence="1 2" key="1">
    <citation type="submission" date="2024-04" db="EMBL/GenBank/DDBJ databases">
        <title>Draft genome sequence of Sessilibacter corallicola NBRC 116591.</title>
        <authorList>
            <person name="Miyakawa T."/>
            <person name="Kusuya Y."/>
            <person name="Miura T."/>
        </authorList>
    </citation>
    <scope>NUCLEOTIDE SEQUENCE [LARGE SCALE GENOMIC DNA]</scope>
    <source>
        <strain evidence="1 2">KU-00831-HH</strain>
    </source>
</reference>
<name>A0ABQ0A6A4_9GAMM</name>
<dbReference type="Proteomes" id="UP001465153">
    <property type="component" value="Unassembled WGS sequence"/>
</dbReference>
<dbReference type="InterPro" id="IPR017143">
    <property type="entry name" value="UCP037225"/>
</dbReference>
<gene>
    <name evidence="1" type="ORF">NBRC116591_09660</name>
</gene>